<dbReference type="Gene3D" id="2.60.120.10">
    <property type="entry name" value="Jelly Rolls"/>
    <property type="match status" value="1"/>
</dbReference>
<dbReference type="InterPro" id="IPR011051">
    <property type="entry name" value="RmlC_Cupin_sf"/>
</dbReference>
<gene>
    <name evidence="9" type="primary">mtnD</name>
    <name evidence="10" type="ORF">H9L24_06375</name>
</gene>
<dbReference type="Pfam" id="PF03079">
    <property type="entry name" value="ARD"/>
    <property type="match status" value="1"/>
</dbReference>
<feature type="binding site" evidence="9">
    <location>
        <position position="91"/>
    </location>
    <ligand>
        <name>Ni(2+)</name>
        <dbReference type="ChEBI" id="CHEBI:49786"/>
    </ligand>
</feature>
<dbReference type="AlphaFoldDB" id="A0A7H0HIU6"/>
<comment type="catalytic activity">
    <reaction evidence="9">
        <text>1,2-dihydroxy-5-(methylsulfanyl)pent-1-en-3-one + O2 = 3-(methylsulfanyl)propanoate + CO + formate + 2 H(+)</text>
        <dbReference type="Rhea" id="RHEA:14161"/>
        <dbReference type="ChEBI" id="CHEBI:15378"/>
        <dbReference type="ChEBI" id="CHEBI:15379"/>
        <dbReference type="ChEBI" id="CHEBI:15740"/>
        <dbReference type="ChEBI" id="CHEBI:17245"/>
        <dbReference type="ChEBI" id="CHEBI:49016"/>
        <dbReference type="ChEBI" id="CHEBI:49252"/>
        <dbReference type="EC" id="1.13.11.53"/>
    </reaction>
</comment>
<dbReference type="UniPathway" id="UPA00904">
    <property type="reaction ID" value="UER00878"/>
</dbReference>
<dbReference type="SUPFAM" id="SSF51182">
    <property type="entry name" value="RmlC-like cupins"/>
    <property type="match status" value="1"/>
</dbReference>
<evidence type="ECO:0000256" key="7">
    <source>
        <dbReference type="ARBA" id="ARBA00023004"/>
    </source>
</evidence>
<comment type="subunit">
    <text evidence="9">Monomer.</text>
</comment>
<evidence type="ECO:0000256" key="5">
    <source>
        <dbReference type="ARBA" id="ARBA00022964"/>
    </source>
</evidence>
<evidence type="ECO:0000256" key="3">
    <source>
        <dbReference type="ARBA" id="ARBA00022605"/>
    </source>
</evidence>
<dbReference type="CDD" id="cd02232">
    <property type="entry name" value="cupin_ARD"/>
    <property type="match status" value="1"/>
</dbReference>
<evidence type="ECO:0000256" key="8">
    <source>
        <dbReference type="ARBA" id="ARBA00023167"/>
    </source>
</evidence>
<feature type="binding site" evidence="9">
    <location>
        <position position="136"/>
    </location>
    <ligand>
        <name>Ni(2+)</name>
        <dbReference type="ChEBI" id="CHEBI:49786"/>
    </ligand>
</feature>
<keyword evidence="2 9" id="KW-0533">Nickel</keyword>
<dbReference type="HAMAP" id="MF_01682">
    <property type="entry name" value="Salvage_MtnD"/>
    <property type="match status" value="1"/>
</dbReference>
<feature type="binding site" evidence="9">
    <location>
        <position position="136"/>
    </location>
    <ligand>
        <name>Fe(2+)</name>
        <dbReference type="ChEBI" id="CHEBI:29033"/>
    </ligand>
</feature>
<dbReference type="PANTHER" id="PTHR23418">
    <property type="entry name" value="ACIREDUCTONE DIOXYGENASE"/>
    <property type="match status" value="1"/>
</dbReference>
<dbReference type="GO" id="GO:0019509">
    <property type="term" value="P:L-methionine salvage from methylthioadenosine"/>
    <property type="evidence" value="ECO:0007669"/>
    <property type="project" value="UniProtKB-UniRule"/>
</dbReference>
<comment type="function">
    <text evidence="9">Catalyzes 2 different reactions between oxygene and the acireductone 1,2-dihydroxy-3-keto-5-methylthiopentene (DHK-MTPene) depending upon the metal bound in the active site. Fe-containing acireductone dioxygenase (Fe-ARD) produces formate and 2-keto-4-methylthiobutyrate (KMTB), the alpha-ketoacid precursor of methionine in the methionine recycle pathway. Ni-containing acireductone dioxygenase (Ni-ARD) produces methylthiopropionate, carbon monoxide and formate, and does not lie on the methionine recycle pathway.</text>
</comment>
<comment type="catalytic activity">
    <reaction evidence="1 9">
        <text>1,2-dihydroxy-5-(methylsulfanyl)pent-1-en-3-one + O2 = 4-methylsulfanyl-2-oxobutanoate + formate + 2 H(+)</text>
        <dbReference type="Rhea" id="RHEA:24504"/>
        <dbReference type="ChEBI" id="CHEBI:15378"/>
        <dbReference type="ChEBI" id="CHEBI:15379"/>
        <dbReference type="ChEBI" id="CHEBI:15740"/>
        <dbReference type="ChEBI" id="CHEBI:16723"/>
        <dbReference type="ChEBI" id="CHEBI:49252"/>
        <dbReference type="EC" id="1.13.11.54"/>
    </reaction>
</comment>
<evidence type="ECO:0000313" key="10">
    <source>
        <dbReference type="EMBL" id="QNP60462.1"/>
    </source>
</evidence>
<dbReference type="EC" id="1.13.11.53" evidence="9"/>
<dbReference type="GO" id="GO:0010309">
    <property type="term" value="F:acireductone dioxygenase [iron(II)-requiring] activity"/>
    <property type="evidence" value="ECO:0007669"/>
    <property type="project" value="UniProtKB-UniRule"/>
</dbReference>
<keyword evidence="4 9" id="KW-0479">Metal-binding</keyword>
<comment type="pathway">
    <text evidence="9">Amino-acid biosynthesis; L-methionine biosynthesis via salvage pathway; L-methionine from S-methyl-5-thio-alpha-D-ribose 1-phosphate: step 5/6.</text>
</comment>
<sequence>MRTAVPDDLAAFVQALGVQWLRRPVDAAPALAALLAEPALGEDGKARVVAAVAPIVADECARHGYRSQDLVVLHPGTPGLEEALARFDQAHTHGDDEVRYILDGEGLFGFFDAAGRECVTRVGPGDYLRIPAGVEHRFTLTPARRIKALRLFSDTAGWVARYTGRAAAPLETLA</sequence>
<feature type="site" description="May play a role in transmitting local conformational changes" evidence="9">
    <location>
        <position position="96"/>
    </location>
</feature>
<feature type="binding site" evidence="9">
    <location>
        <position position="97"/>
    </location>
    <ligand>
        <name>Fe(2+)</name>
        <dbReference type="ChEBI" id="CHEBI:29033"/>
    </ligand>
</feature>
<dbReference type="Proteomes" id="UP000516057">
    <property type="component" value="Chromosome"/>
</dbReference>
<dbReference type="EC" id="1.13.11.54" evidence="9"/>
<reference evidence="10 11" key="1">
    <citation type="submission" date="2020-08" db="EMBL/GenBank/DDBJ databases">
        <title>Genome sequence of Acidovorax monticola KACC 19171T.</title>
        <authorList>
            <person name="Hyun D.-W."/>
            <person name="Bae J.-W."/>
        </authorList>
    </citation>
    <scope>NUCLEOTIDE SEQUENCE [LARGE SCALE GENOMIC DNA]</scope>
    <source>
        <strain evidence="10 11">KACC 19171</strain>
    </source>
</reference>
<evidence type="ECO:0000256" key="6">
    <source>
        <dbReference type="ARBA" id="ARBA00023002"/>
    </source>
</evidence>
<keyword evidence="5 9" id="KW-0223">Dioxygenase</keyword>
<feature type="binding site" evidence="9">
    <location>
        <position position="97"/>
    </location>
    <ligand>
        <name>Ni(2+)</name>
        <dbReference type="ChEBI" id="CHEBI:49786"/>
    </ligand>
</feature>
<dbReference type="RefSeq" id="WP_187737443.1">
    <property type="nucleotide sequence ID" value="NZ_CP060790.1"/>
</dbReference>
<accession>A0A7H0HIU6</accession>
<dbReference type="GO" id="GO:0010308">
    <property type="term" value="F:acireductone dioxygenase (Ni2+-requiring) activity"/>
    <property type="evidence" value="ECO:0007669"/>
    <property type="project" value="UniProtKB-UniRule"/>
</dbReference>
<evidence type="ECO:0000256" key="1">
    <source>
        <dbReference type="ARBA" id="ARBA00000428"/>
    </source>
</evidence>
<dbReference type="PANTHER" id="PTHR23418:SF0">
    <property type="entry name" value="ACIREDUCTONE DIOXYGENASE"/>
    <property type="match status" value="1"/>
</dbReference>
<dbReference type="KEGG" id="amon:H9L24_06375"/>
<dbReference type="InterPro" id="IPR014710">
    <property type="entry name" value="RmlC-like_jellyroll"/>
</dbReference>
<feature type="binding site" evidence="9">
    <location>
        <position position="93"/>
    </location>
    <ligand>
        <name>Ni(2+)</name>
        <dbReference type="ChEBI" id="CHEBI:49786"/>
    </ligand>
</feature>
<feature type="site" description="Important to generate the dianion" evidence="9">
    <location>
        <position position="99"/>
    </location>
</feature>
<keyword evidence="8 9" id="KW-0486">Methionine biosynthesis</keyword>
<comment type="cofactor">
    <cofactor evidence="9">
        <name>Fe(2+)</name>
        <dbReference type="ChEBI" id="CHEBI:29033"/>
    </cofactor>
    <text evidence="9">Binds 1 Fe(2+) cation per monomer.</text>
</comment>
<proteinExistence type="inferred from homology"/>
<organism evidence="10 11">
    <name type="scientific">Paenacidovorax monticola</name>
    <dbReference type="NCBI Taxonomy" id="1926868"/>
    <lineage>
        <taxon>Bacteria</taxon>
        <taxon>Pseudomonadati</taxon>
        <taxon>Pseudomonadota</taxon>
        <taxon>Betaproteobacteria</taxon>
        <taxon>Burkholderiales</taxon>
        <taxon>Comamonadaceae</taxon>
        <taxon>Paenacidovorax</taxon>
    </lineage>
</organism>
<name>A0A7H0HIU6_9BURK</name>
<dbReference type="GO" id="GO:0019284">
    <property type="term" value="P:L-methionine salvage from S-adenosylmethionine"/>
    <property type="evidence" value="ECO:0007669"/>
    <property type="project" value="InterPro"/>
</dbReference>
<evidence type="ECO:0000256" key="4">
    <source>
        <dbReference type="ARBA" id="ARBA00022723"/>
    </source>
</evidence>
<comment type="cofactor">
    <cofactor evidence="9">
        <name>Ni(2+)</name>
        <dbReference type="ChEBI" id="CHEBI:49786"/>
    </cofactor>
    <text evidence="9">Binds 1 nickel ion per monomer.</text>
</comment>
<keyword evidence="11" id="KW-1185">Reference proteome</keyword>
<dbReference type="InterPro" id="IPR004313">
    <property type="entry name" value="ARD"/>
</dbReference>
<feature type="binding site" evidence="9">
    <location>
        <position position="91"/>
    </location>
    <ligand>
        <name>Fe(2+)</name>
        <dbReference type="ChEBI" id="CHEBI:29033"/>
    </ligand>
</feature>
<comment type="similarity">
    <text evidence="9">Belongs to the acireductone dioxygenase (ARD) family.</text>
</comment>
<dbReference type="GO" id="GO:0005506">
    <property type="term" value="F:iron ion binding"/>
    <property type="evidence" value="ECO:0007669"/>
    <property type="project" value="UniProtKB-UniRule"/>
</dbReference>
<evidence type="ECO:0000256" key="9">
    <source>
        <dbReference type="HAMAP-Rule" id="MF_01682"/>
    </source>
</evidence>
<feature type="binding site" evidence="9">
    <location>
        <position position="93"/>
    </location>
    <ligand>
        <name>Fe(2+)</name>
        <dbReference type="ChEBI" id="CHEBI:29033"/>
    </ligand>
</feature>
<comment type="caution">
    <text evidence="9">Lacks conserved residue(s) required for the propagation of feature annotation.</text>
</comment>
<keyword evidence="3 9" id="KW-0028">Amino-acid biosynthesis</keyword>
<evidence type="ECO:0000256" key="2">
    <source>
        <dbReference type="ARBA" id="ARBA00022596"/>
    </source>
</evidence>
<dbReference type="EMBL" id="CP060790">
    <property type="protein sequence ID" value="QNP60462.1"/>
    <property type="molecule type" value="Genomic_DNA"/>
</dbReference>
<protein>
    <recommendedName>
        <fullName evidence="9">Acireductone dioxygenase</fullName>
    </recommendedName>
    <alternativeName>
        <fullName evidence="9">1,2-dihydroxy-3-keto-5-methylthiopentene dioxygenase</fullName>
        <shortName evidence="9">DHK-MTPene dioxygenase</shortName>
    </alternativeName>
    <alternativeName>
        <fullName evidence="9">Acireductone dioxygenase (Fe(2+)-requiring)</fullName>
        <shortName evidence="9">ARD'</shortName>
        <shortName evidence="9">Fe-ARD</shortName>
        <ecNumber evidence="9">1.13.11.54</ecNumber>
    </alternativeName>
    <alternativeName>
        <fullName evidence="9">Acireductone dioxygenase (Ni(2+)-requiring)</fullName>
        <shortName evidence="9">ARD</shortName>
        <shortName evidence="9">Ni-ARD</shortName>
        <ecNumber evidence="9">1.13.11.53</ecNumber>
    </alternativeName>
</protein>
<keyword evidence="7 9" id="KW-0408">Iron</keyword>
<keyword evidence="6 9" id="KW-0560">Oxidoreductase</keyword>
<dbReference type="InterPro" id="IPR023956">
    <property type="entry name" value="ARD_bac"/>
</dbReference>
<evidence type="ECO:0000313" key="11">
    <source>
        <dbReference type="Proteomes" id="UP000516057"/>
    </source>
</evidence>
<dbReference type="GO" id="GO:0016151">
    <property type="term" value="F:nickel cation binding"/>
    <property type="evidence" value="ECO:0007669"/>
    <property type="project" value="UniProtKB-UniRule"/>
</dbReference>